<protein>
    <submittedName>
        <fullName evidence="1">Uncharacterized protein</fullName>
    </submittedName>
</protein>
<sequence>MLVRRCYVLAQFGHNGMDQDTFNYWVQDPYTFKDLRAAESHKHSLQQHHDPNAGHDTSPRWLDYSWDQHTPSLPEQSHQYNYTSSTIQGSAAIPGNDSEDAILEIPHGGAWVSHPSVDQSLQPFLPTLSDSFRLQNAGTVIGYTSEFDRPQTFTNYLPQASHSYPDYSEDTITFSSSVGSPDNAYNTRIAYGQQGRIVQQYTTFPEGVDYFTNFNSSSLSLPISSPHAGLPPKPPWWRCNLHRRPNAARIPSRTKAVPSHMRDETICGEPMWSVQEFVEHLKLTHKITGNHAREGRCWCAWPGVTPGS</sequence>
<evidence type="ECO:0000313" key="1">
    <source>
        <dbReference type="EMBL" id="CAA7264254.1"/>
    </source>
</evidence>
<accession>A0A8S0VVQ0</accession>
<keyword evidence="2" id="KW-1185">Reference proteome</keyword>
<comment type="caution">
    <text evidence="1">The sequence shown here is derived from an EMBL/GenBank/DDBJ whole genome shotgun (WGS) entry which is preliminary data.</text>
</comment>
<reference evidence="1 2" key="1">
    <citation type="submission" date="2020-01" db="EMBL/GenBank/DDBJ databases">
        <authorList>
            <person name="Gupta K D."/>
        </authorList>
    </citation>
    <scope>NUCLEOTIDE SEQUENCE [LARGE SCALE GENOMIC DNA]</scope>
</reference>
<proteinExistence type="predicted"/>
<organism evidence="1 2">
    <name type="scientific">Cyclocybe aegerita</name>
    <name type="common">Black poplar mushroom</name>
    <name type="synonym">Agrocybe aegerita</name>
    <dbReference type="NCBI Taxonomy" id="1973307"/>
    <lineage>
        <taxon>Eukaryota</taxon>
        <taxon>Fungi</taxon>
        <taxon>Dikarya</taxon>
        <taxon>Basidiomycota</taxon>
        <taxon>Agaricomycotina</taxon>
        <taxon>Agaricomycetes</taxon>
        <taxon>Agaricomycetidae</taxon>
        <taxon>Agaricales</taxon>
        <taxon>Agaricineae</taxon>
        <taxon>Bolbitiaceae</taxon>
        <taxon>Cyclocybe</taxon>
    </lineage>
</organism>
<name>A0A8S0VVQ0_CYCAE</name>
<evidence type="ECO:0000313" key="2">
    <source>
        <dbReference type="Proteomes" id="UP000467700"/>
    </source>
</evidence>
<dbReference type="EMBL" id="CACVBS010000044">
    <property type="protein sequence ID" value="CAA7264254.1"/>
    <property type="molecule type" value="Genomic_DNA"/>
</dbReference>
<gene>
    <name evidence="1" type="ORF">AAE3_LOCUS6560</name>
</gene>
<dbReference type="AlphaFoldDB" id="A0A8S0VVQ0"/>
<dbReference type="Proteomes" id="UP000467700">
    <property type="component" value="Unassembled WGS sequence"/>
</dbReference>